<protein>
    <submittedName>
        <fullName evidence="6">Putative ABC transporter (ATP-binding protein)</fullName>
    </submittedName>
</protein>
<name>A0A0H2UWE0_STRP3</name>
<feature type="domain" description="ABC transporter" evidence="5">
    <location>
        <begin position="8"/>
        <end position="228"/>
    </location>
</feature>
<evidence type="ECO:0000256" key="3">
    <source>
        <dbReference type="ARBA" id="ARBA00022741"/>
    </source>
</evidence>
<dbReference type="InterPro" id="IPR003593">
    <property type="entry name" value="AAA+_ATPase"/>
</dbReference>
<dbReference type="Proteomes" id="UP000000564">
    <property type="component" value="Chromosome"/>
</dbReference>
<dbReference type="GO" id="GO:0005524">
    <property type="term" value="F:ATP binding"/>
    <property type="evidence" value="ECO:0007669"/>
    <property type="project" value="UniProtKB-KW"/>
</dbReference>
<dbReference type="Gene3D" id="3.40.50.300">
    <property type="entry name" value="P-loop containing nucleotide triphosphate hydrolases"/>
    <property type="match status" value="1"/>
</dbReference>
<evidence type="ECO:0000256" key="2">
    <source>
        <dbReference type="ARBA" id="ARBA00022448"/>
    </source>
</evidence>
<dbReference type="InterPro" id="IPR027417">
    <property type="entry name" value="P-loop_NTPase"/>
</dbReference>
<reference evidence="6 7" key="1">
    <citation type="journal article" date="2002" name="Proc. Natl. Acad. Sci. U.S.A.">
        <title>Genome sequence of a serotype M3 strain of group A Streptococcus: phage-encoded toxins, the high-virulence phenotype, and clone emergence.</title>
        <authorList>
            <person name="Beres S.B."/>
            <person name="Sylva G.L."/>
            <person name="Barbian K.D."/>
            <person name="Lei B."/>
            <person name="Hoff J.S."/>
            <person name="Mammarella N.D."/>
            <person name="Liu M.Y."/>
            <person name="Smoot J.C."/>
            <person name="Porcella S.F."/>
            <person name="Parkins L.D."/>
            <person name="Campbell D.S."/>
            <person name="Smith T.M."/>
            <person name="McCormick J.K."/>
            <person name="Leung D.Y."/>
            <person name="Schlievert P.M."/>
            <person name="Musser J.M."/>
        </authorList>
    </citation>
    <scope>NUCLEOTIDE SEQUENCE [LARGE SCALE GENOMIC DNA]</scope>
    <source>
        <strain evidence="7">ATCC BAA-595 / MGAS315</strain>
    </source>
</reference>
<accession>A0A0H2UWE0</accession>
<dbReference type="PANTHER" id="PTHR43335">
    <property type="entry name" value="ABC TRANSPORTER, ATP-BINDING PROTEIN"/>
    <property type="match status" value="1"/>
</dbReference>
<dbReference type="AlphaFoldDB" id="A0A0H2UWE0"/>
<dbReference type="EMBL" id="AE014074">
    <property type="protein sequence ID" value="AAM80157.1"/>
    <property type="molecule type" value="Genomic_DNA"/>
</dbReference>
<comment type="similarity">
    <text evidence="1">Belongs to the ABC transporter superfamily.</text>
</comment>
<dbReference type="HOGENOM" id="CLU_000604_1_2_9"/>
<dbReference type="SUPFAM" id="SSF52540">
    <property type="entry name" value="P-loop containing nucleoside triphosphate hydrolases"/>
    <property type="match status" value="1"/>
</dbReference>
<evidence type="ECO:0000256" key="1">
    <source>
        <dbReference type="ARBA" id="ARBA00005417"/>
    </source>
</evidence>
<proteinExistence type="inferred from homology"/>
<dbReference type="PANTHER" id="PTHR43335:SF4">
    <property type="entry name" value="ABC TRANSPORTER, ATP-BINDING PROTEIN"/>
    <property type="match status" value="1"/>
</dbReference>
<keyword evidence="3" id="KW-0547">Nucleotide-binding</keyword>
<evidence type="ECO:0000259" key="5">
    <source>
        <dbReference type="PROSITE" id="PS50893"/>
    </source>
</evidence>
<dbReference type="InterPro" id="IPR017871">
    <property type="entry name" value="ABC_transporter-like_CS"/>
</dbReference>
<organism evidence="6 7">
    <name type="scientific">Streptococcus pyogenes serotype M3 (strain ATCC BAA-595 / MGAS315)</name>
    <dbReference type="NCBI Taxonomy" id="198466"/>
    <lineage>
        <taxon>Bacteria</taxon>
        <taxon>Bacillati</taxon>
        <taxon>Bacillota</taxon>
        <taxon>Bacilli</taxon>
        <taxon>Lactobacillales</taxon>
        <taxon>Streptococcaceae</taxon>
        <taxon>Streptococcus</taxon>
    </lineage>
</organism>
<dbReference type="PROSITE" id="PS00211">
    <property type="entry name" value="ABC_TRANSPORTER_1"/>
    <property type="match status" value="1"/>
</dbReference>
<dbReference type="KEGG" id="spg:SpyM3_1550"/>
<keyword evidence="2" id="KW-0813">Transport</keyword>
<dbReference type="SMART" id="SM00382">
    <property type="entry name" value="AAA"/>
    <property type="match status" value="1"/>
</dbReference>
<dbReference type="InterPro" id="IPR003439">
    <property type="entry name" value="ABC_transporter-like_ATP-bd"/>
</dbReference>
<evidence type="ECO:0000256" key="4">
    <source>
        <dbReference type="ARBA" id="ARBA00022840"/>
    </source>
</evidence>
<dbReference type="Pfam" id="PF00005">
    <property type="entry name" value="ABC_tran"/>
    <property type="match status" value="1"/>
</dbReference>
<keyword evidence="4 6" id="KW-0067">ATP-binding</keyword>
<dbReference type="RefSeq" id="WP_011054949.1">
    <property type="nucleotide sequence ID" value="NC_004070.1"/>
</dbReference>
<evidence type="ECO:0000313" key="6">
    <source>
        <dbReference type="EMBL" id="AAM80157.1"/>
    </source>
</evidence>
<dbReference type="PROSITE" id="PS50893">
    <property type="entry name" value="ABC_TRANSPORTER_2"/>
    <property type="match status" value="1"/>
</dbReference>
<dbReference type="GO" id="GO:0016887">
    <property type="term" value="F:ATP hydrolysis activity"/>
    <property type="evidence" value="ECO:0007669"/>
    <property type="project" value="InterPro"/>
</dbReference>
<evidence type="ECO:0000313" key="7">
    <source>
        <dbReference type="Proteomes" id="UP000000564"/>
    </source>
</evidence>
<sequence>MTQQSMLLSIEQVNKSYGKNQVLSDISFDIYKGEICGLVGQNGAGKTTLMRILSGLIGKDSGQIKQLQPYRMGSIIESPTLYPNMTAHDNLYYAALQLRLADAKERIHEVLELIGLEKVSKKKKVKDYSLGMRQRLAIGLSILDFPEFLILDEPINGLDPAGIKEMRQIILNLRDCYGITILISSHILSELDLVVDRYVIMHKDKVIKSMDKAELKAQVKVQIALHTSDDQLVKNRLLELGLRVETDGQMLLIKPTLSVMELIKIVLDLPVEIFDIYHHQVSFEHYYLDLLGKDAASPLI</sequence>
<gene>
    <name evidence="6" type="ordered locus">SpyM3_1550</name>
</gene>